<name>A0A975SQ73_9RHOO</name>
<dbReference type="KEGG" id="aiq:Azoinq_06255"/>
<proteinExistence type="predicted"/>
<reference evidence="1" key="1">
    <citation type="submission" date="2020-11" db="EMBL/GenBank/DDBJ databases">
        <title>Azospira inquinata sp. nov.</title>
        <authorList>
            <person name="Moe W.M."/>
            <person name="Mikes M.C."/>
        </authorList>
    </citation>
    <scope>NUCLEOTIDE SEQUENCE</scope>
    <source>
        <strain evidence="1">Azo-3</strain>
    </source>
</reference>
<organism evidence="1 2">
    <name type="scientific">Azospira inquinata</name>
    <dbReference type="NCBI Taxonomy" id="2785627"/>
    <lineage>
        <taxon>Bacteria</taxon>
        <taxon>Pseudomonadati</taxon>
        <taxon>Pseudomonadota</taxon>
        <taxon>Betaproteobacteria</taxon>
        <taxon>Rhodocyclales</taxon>
        <taxon>Rhodocyclaceae</taxon>
        <taxon>Azospira</taxon>
    </lineage>
</organism>
<evidence type="ECO:0000313" key="1">
    <source>
        <dbReference type="EMBL" id="QWT50186.1"/>
    </source>
</evidence>
<protein>
    <submittedName>
        <fullName evidence="1">Uncharacterized protein</fullName>
    </submittedName>
</protein>
<dbReference type="InterPro" id="IPR043773">
    <property type="entry name" value="JetA"/>
</dbReference>
<dbReference type="RefSeq" id="WP_216130907.1">
    <property type="nucleotide sequence ID" value="NZ_CP064782.1"/>
</dbReference>
<gene>
    <name evidence="1" type="ORF">Azoinq_06255</name>
</gene>
<evidence type="ECO:0000313" key="2">
    <source>
        <dbReference type="Proteomes" id="UP000683428"/>
    </source>
</evidence>
<sequence>MTSSAISLFDRLPPNIFAILHGANARRAWELLERLAIQYFGPDNELPYPDGYLHSDITKEIERFLLDKGWEIDDDEGVGQTINIKANYLLARLVESGWLCEDKVGGRLFITMKPVVSRFFEMLHQFAAEGPPMIGGNIQVVHAQMKSVVENPREQAAGFVTAAKLCTQLIGSLNSTAFRVRDLMQEIVKEKEIHLFVRRFFSEHISQIYIRDFKELRTENHPLRHRMDILALVDEVARNEPSRSLLLQGYRDLPGTKLGEEEVMLERDIERFHRLMTIERFLERMDRIIETVYQQANAYLAYRLKATERIESIIADTIDAATRVDSLGLTIEGNILSPRPLVNEDHLYLPSQRRPKPAPLACKKREMTPVERAMHQLRKAMIANRDTSAAELRLYVEQNLPEGVTLSAADLPTGTVKDLAAQMALSHLAAIATYDLGKFRNDRLLRNLGFVVESVPGERVDTEFFNMPNFTVRRERKSNAT</sequence>
<dbReference type="AlphaFoldDB" id="A0A975SQ73"/>
<keyword evidence="2" id="KW-1185">Reference proteome</keyword>
<accession>A0A975SQ73</accession>
<dbReference type="EMBL" id="CP064782">
    <property type="protein sequence ID" value="QWT50186.1"/>
    <property type="molecule type" value="Genomic_DNA"/>
</dbReference>
<dbReference type="Pfam" id="PF18982">
    <property type="entry name" value="JetA"/>
    <property type="match status" value="1"/>
</dbReference>
<dbReference type="Proteomes" id="UP000683428">
    <property type="component" value="Chromosome"/>
</dbReference>